<reference evidence="2" key="1">
    <citation type="journal article" date="2023" name="Plant J.">
        <title>The genome of the king protea, Protea cynaroides.</title>
        <authorList>
            <person name="Chang J."/>
            <person name="Duong T.A."/>
            <person name="Schoeman C."/>
            <person name="Ma X."/>
            <person name="Roodt D."/>
            <person name="Barker N."/>
            <person name="Li Z."/>
            <person name="Van de Peer Y."/>
            <person name="Mizrachi E."/>
        </authorList>
    </citation>
    <scope>NUCLEOTIDE SEQUENCE</scope>
    <source>
        <tissue evidence="2">Young leaves</tissue>
    </source>
</reference>
<dbReference type="PANTHER" id="PTHR31210:SF38">
    <property type="entry name" value="LYSINE KETOGLUTARATE REDUCTASE TRANS-SPLICING RELATED 1"/>
    <property type="match status" value="1"/>
</dbReference>
<proteinExistence type="predicted"/>
<feature type="compositionally biased region" description="Polar residues" evidence="1">
    <location>
        <begin position="57"/>
        <end position="74"/>
    </location>
</feature>
<dbReference type="OrthoDB" id="9985979at2759"/>
<sequence length="352" mass="40294">MRLTITTFIGVVFGFLIGVSKLNFSSSLLPYIDLTYTEDKNSGLSIQTFLHRAQSSVKDSGSSSTHGQNLNDTSKIWVPTNPNPRGAERLPPGIVVAESDFYLRRSWGRPSEDLTIKPKYLVTFTVGYAQKNNIDAAVKKFSENFTILLFHYDGRTSEWDEFEWSKRAIHVSARKQTKWWYAKRFLHPDIVAPYDYIFIWDEDLGVEHFDAEECLFTSLLPAFFREAEEKGWCPQPHLPPCAAFVEIMAPVFSRDAWRCVWHMIQNDLVHGWGLDLALRRCVDSPHEKIGVVDSQWIVHQTIPSLGNQGQAQDGKSGWEGARILSDHVHSLFFISLILMKAYTFYHSRGQLC</sequence>
<dbReference type="InterPro" id="IPR007877">
    <property type="entry name" value="DUF707"/>
</dbReference>
<accession>A0A9Q0QVQ9</accession>
<evidence type="ECO:0000313" key="2">
    <source>
        <dbReference type="EMBL" id="KAJ4973572.1"/>
    </source>
</evidence>
<keyword evidence="3" id="KW-1185">Reference proteome</keyword>
<dbReference type="AlphaFoldDB" id="A0A9Q0QVQ9"/>
<comment type="caution">
    <text evidence="2">The sequence shown here is derived from an EMBL/GenBank/DDBJ whole genome shotgun (WGS) entry which is preliminary data.</text>
</comment>
<name>A0A9Q0QVQ9_9MAGN</name>
<feature type="region of interest" description="Disordered" evidence="1">
    <location>
        <begin position="57"/>
        <end position="78"/>
    </location>
</feature>
<dbReference type="Pfam" id="PF05212">
    <property type="entry name" value="DUF707"/>
    <property type="match status" value="2"/>
</dbReference>
<dbReference type="Proteomes" id="UP001141806">
    <property type="component" value="Unassembled WGS sequence"/>
</dbReference>
<evidence type="ECO:0000256" key="1">
    <source>
        <dbReference type="SAM" id="MobiDB-lite"/>
    </source>
</evidence>
<evidence type="ECO:0000313" key="3">
    <source>
        <dbReference type="Proteomes" id="UP001141806"/>
    </source>
</evidence>
<organism evidence="2 3">
    <name type="scientific">Protea cynaroides</name>
    <dbReference type="NCBI Taxonomy" id="273540"/>
    <lineage>
        <taxon>Eukaryota</taxon>
        <taxon>Viridiplantae</taxon>
        <taxon>Streptophyta</taxon>
        <taxon>Embryophyta</taxon>
        <taxon>Tracheophyta</taxon>
        <taxon>Spermatophyta</taxon>
        <taxon>Magnoliopsida</taxon>
        <taxon>Proteales</taxon>
        <taxon>Proteaceae</taxon>
        <taxon>Protea</taxon>
    </lineage>
</organism>
<dbReference type="PANTHER" id="PTHR31210">
    <property type="entry name" value="OS06G0731900 PROTEIN"/>
    <property type="match status" value="1"/>
</dbReference>
<gene>
    <name evidence="2" type="ORF">NE237_006746</name>
</gene>
<dbReference type="EMBL" id="JAMYWD010000004">
    <property type="protein sequence ID" value="KAJ4973572.1"/>
    <property type="molecule type" value="Genomic_DNA"/>
</dbReference>
<protein>
    <submittedName>
        <fullName evidence="2">Uncharacterized protein</fullName>
    </submittedName>
</protein>